<keyword evidence="4" id="KW-1185">Reference proteome</keyword>
<dbReference type="InterPro" id="IPR050791">
    <property type="entry name" value="Aldo-Keto_reductase"/>
</dbReference>
<dbReference type="PANTHER" id="PTHR43625">
    <property type="entry name" value="AFLATOXIN B1 ALDEHYDE REDUCTASE"/>
    <property type="match status" value="1"/>
</dbReference>
<dbReference type="GO" id="GO:0005737">
    <property type="term" value="C:cytoplasm"/>
    <property type="evidence" value="ECO:0007669"/>
    <property type="project" value="TreeGrafter"/>
</dbReference>
<dbReference type="SUPFAM" id="SSF51430">
    <property type="entry name" value="NAD(P)-linked oxidoreductase"/>
    <property type="match status" value="1"/>
</dbReference>
<sequence>MHNRRIGSVTISAIGLGGMPLSIEGRPDEERAVATIHAAIDAGISFIDTAMSYCLNSSETGHNESLIARALASYGGDTSDVLVGTKGGAARGADGAWSFNGDPATLREACEGSLKRLGVDSIGLYQLHVPDPNVPYADSVGALRDLYETGKIRAVGISNVNSDQLREAHGILGERLVSVQNNFSPAVRDSEPQLRLCTELGIAFLPYSPLGGISRAGGLGSSHAAFAGIAEERGVSPQQVCLAWELAKSPVVVPIPGSSRPTTIRDSAAAADLKLTAAEFAELDAAQ</sequence>
<proteinExistence type="predicted"/>
<gene>
    <name evidence="3" type="ORF">GCM10011579_067380</name>
</gene>
<organism evidence="3 4">
    <name type="scientific">Streptomyces albiflavescens</name>
    <dbReference type="NCBI Taxonomy" id="1623582"/>
    <lineage>
        <taxon>Bacteria</taxon>
        <taxon>Bacillati</taxon>
        <taxon>Actinomycetota</taxon>
        <taxon>Actinomycetes</taxon>
        <taxon>Kitasatosporales</taxon>
        <taxon>Streptomycetaceae</taxon>
        <taxon>Streptomyces</taxon>
    </lineage>
</organism>
<dbReference type="AlphaFoldDB" id="A0A917Y9I9"/>
<dbReference type="EMBL" id="BMMM01000014">
    <property type="protein sequence ID" value="GGN81151.1"/>
    <property type="molecule type" value="Genomic_DNA"/>
</dbReference>
<dbReference type="InterPro" id="IPR020471">
    <property type="entry name" value="AKR"/>
</dbReference>
<feature type="domain" description="NADP-dependent oxidoreductase" evidence="2">
    <location>
        <begin position="13"/>
        <end position="286"/>
    </location>
</feature>
<evidence type="ECO:0000259" key="2">
    <source>
        <dbReference type="Pfam" id="PF00248"/>
    </source>
</evidence>
<dbReference type="GO" id="GO:0016491">
    <property type="term" value="F:oxidoreductase activity"/>
    <property type="evidence" value="ECO:0007669"/>
    <property type="project" value="UniProtKB-KW"/>
</dbReference>
<dbReference type="Pfam" id="PF00248">
    <property type="entry name" value="Aldo_ket_red"/>
    <property type="match status" value="1"/>
</dbReference>
<name>A0A917Y9I9_9ACTN</name>
<evidence type="ECO:0000313" key="4">
    <source>
        <dbReference type="Proteomes" id="UP000600365"/>
    </source>
</evidence>
<evidence type="ECO:0000256" key="1">
    <source>
        <dbReference type="ARBA" id="ARBA00023002"/>
    </source>
</evidence>
<dbReference type="InterPro" id="IPR023210">
    <property type="entry name" value="NADP_OxRdtase_dom"/>
</dbReference>
<dbReference type="InterPro" id="IPR036812">
    <property type="entry name" value="NAD(P)_OxRdtase_dom_sf"/>
</dbReference>
<dbReference type="RefSeq" id="WP_189189885.1">
    <property type="nucleotide sequence ID" value="NZ_BMMM01000014.1"/>
</dbReference>
<dbReference type="PANTHER" id="PTHR43625:SF40">
    <property type="entry name" value="ALDO-KETO REDUCTASE YAKC [NADP(+)]"/>
    <property type="match status" value="1"/>
</dbReference>
<reference evidence="3 4" key="1">
    <citation type="journal article" date="2014" name="Int. J. Syst. Evol. Microbiol.">
        <title>Complete genome sequence of Corynebacterium casei LMG S-19264T (=DSM 44701T), isolated from a smear-ripened cheese.</title>
        <authorList>
            <consortium name="US DOE Joint Genome Institute (JGI-PGF)"/>
            <person name="Walter F."/>
            <person name="Albersmeier A."/>
            <person name="Kalinowski J."/>
            <person name="Ruckert C."/>
        </authorList>
    </citation>
    <scope>NUCLEOTIDE SEQUENCE [LARGE SCALE GENOMIC DNA]</scope>
    <source>
        <strain evidence="3 4">CGMCC 4.7111</strain>
    </source>
</reference>
<evidence type="ECO:0000313" key="3">
    <source>
        <dbReference type="EMBL" id="GGN81151.1"/>
    </source>
</evidence>
<dbReference type="Proteomes" id="UP000600365">
    <property type="component" value="Unassembled WGS sequence"/>
</dbReference>
<comment type="caution">
    <text evidence="3">The sequence shown here is derived from an EMBL/GenBank/DDBJ whole genome shotgun (WGS) entry which is preliminary data.</text>
</comment>
<keyword evidence="1" id="KW-0560">Oxidoreductase</keyword>
<dbReference type="PRINTS" id="PR00069">
    <property type="entry name" value="ALDKETRDTASE"/>
</dbReference>
<dbReference type="Gene3D" id="3.20.20.100">
    <property type="entry name" value="NADP-dependent oxidoreductase domain"/>
    <property type="match status" value="1"/>
</dbReference>
<accession>A0A917Y9I9</accession>
<protein>
    <submittedName>
        <fullName evidence="3">Oxidoreductase</fullName>
    </submittedName>
</protein>
<dbReference type="CDD" id="cd19088">
    <property type="entry name" value="AKR_AKR13B1"/>
    <property type="match status" value="1"/>
</dbReference>